<feature type="region of interest" description="Disordered" evidence="1">
    <location>
        <begin position="139"/>
        <end position="188"/>
    </location>
</feature>
<dbReference type="AlphaFoldDB" id="A0A7S4DK09"/>
<feature type="compositionally biased region" description="Basic and acidic residues" evidence="1">
    <location>
        <begin position="158"/>
        <end position="179"/>
    </location>
</feature>
<accession>A0A7S4DK09</accession>
<feature type="compositionally biased region" description="Basic and acidic residues" evidence="1">
    <location>
        <begin position="219"/>
        <end position="228"/>
    </location>
</feature>
<dbReference type="EMBL" id="HBIV01008687">
    <property type="protein sequence ID" value="CAE0653969.1"/>
    <property type="molecule type" value="Transcribed_RNA"/>
</dbReference>
<reference evidence="2" key="1">
    <citation type="submission" date="2021-01" db="EMBL/GenBank/DDBJ databases">
        <authorList>
            <person name="Corre E."/>
            <person name="Pelletier E."/>
            <person name="Niang G."/>
            <person name="Scheremetjew M."/>
            <person name="Finn R."/>
            <person name="Kale V."/>
            <person name="Holt S."/>
            <person name="Cochrane G."/>
            <person name="Meng A."/>
            <person name="Brown T."/>
            <person name="Cohen L."/>
        </authorList>
    </citation>
    <scope>NUCLEOTIDE SEQUENCE</scope>
    <source>
        <strain evidence="2">CCCM811</strain>
    </source>
</reference>
<evidence type="ECO:0000256" key="1">
    <source>
        <dbReference type="SAM" id="MobiDB-lite"/>
    </source>
</evidence>
<feature type="region of interest" description="Disordered" evidence="1">
    <location>
        <begin position="203"/>
        <end position="243"/>
    </location>
</feature>
<name>A0A7S4DK09_9EUKA</name>
<protein>
    <submittedName>
        <fullName evidence="2">Uncharacterized protein</fullName>
    </submittedName>
</protein>
<feature type="region of interest" description="Disordered" evidence="1">
    <location>
        <begin position="23"/>
        <end position="52"/>
    </location>
</feature>
<gene>
    <name evidence="2" type="ORF">LGLO00237_LOCUS6536</name>
</gene>
<organism evidence="2">
    <name type="scientific">Lotharella globosa</name>
    <dbReference type="NCBI Taxonomy" id="91324"/>
    <lineage>
        <taxon>Eukaryota</taxon>
        <taxon>Sar</taxon>
        <taxon>Rhizaria</taxon>
        <taxon>Cercozoa</taxon>
        <taxon>Chlorarachniophyceae</taxon>
        <taxon>Lotharella</taxon>
    </lineage>
</organism>
<proteinExistence type="predicted"/>
<feature type="compositionally biased region" description="Polar residues" evidence="1">
    <location>
        <begin position="141"/>
        <end position="153"/>
    </location>
</feature>
<evidence type="ECO:0000313" key="2">
    <source>
        <dbReference type="EMBL" id="CAE0653969.1"/>
    </source>
</evidence>
<sequence length="287" mass="32565">MVKKAIAEKICCVRKNDPRFKPKKAIQCKPPNNGNPLLDPKAVRGQPEKEERKTLSAKFLVRHIKNNQGFPVGLEKHDKRDMISMKKSNVEEKVKLTGKITSQAPPKISKEKPFEMLRDNGKILSHSSTIASSASLHGVTKNITRNNKASVSKNKPIPRRDKLKYTPKPDEPLARDPRKPLTKPPTKTKFKQKYYKANMTHVKGKGQSHTPFYVPMNQRPDKKDKGDIATKPSKYNPTGKKIKTVKVPSDTVFGDAPKPKVFKQPEFHMPTYSQIDFSAMKFKSEEK</sequence>